<evidence type="ECO:0000259" key="4">
    <source>
        <dbReference type="Pfam" id="PF00346"/>
    </source>
</evidence>
<dbReference type="InterPro" id="IPR001135">
    <property type="entry name" value="NADH_Q_OxRdtase_suD"/>
</dbReference>
<dbReference type="InterPro" id="IPR029014">
    <property type="entry name" value="NiFe-Hase_large"/>
</dbReference>
<keyword evidence="1" id="KW-0560">Oxidoreductase</keyword>
<dbReference type="InterPro" id="IPR052197">
    <property type="entry name" value="ComplexI_49kDa-like"/>
</dbReference>
<dbReference type="Gene3D" id="1.10.645.10">
    <property type="entry name" value="Cytochrome-c3 Hydrogenase, chain B"/>
    <property type="match status" value="1"/>
</dbReference>
<dbReference type="GO" id="GO:0016651">
    <property type="term" value="F:oxidoreductase activity, acting on NAD(P)H"/>
    <property type="evidence" value="ECO:0007669"/>
    <property type="project" value="InterPro"/>
</dbReference>
<keyword evidence="2" id="KW-0520">NAD</keyword>
<dbReference type="GO" id="GO:0048038">
    <property type="term" value="F:quinone binding"/>
    <property type="evidence" value="ECO:0007669"/>
    <property type="project" value="InterPro"/>
</dbReference>
<gene>
    <name evidence="5" type="ORF">UBAL3_79520043</name>
</gene>
<reference evidence="5 6" key="1">
    <citation type="journal article" date="2009" name="Appl. Environ. Microbiol.">
        <title>Community genomic and proteomic analyses of chemoautotrophic iron-oxidizing "Leptospirillum rubarum" (Group II) and "Leptospirillum ferrodiazotrophum" (Group III) bacteria in acid mine drainage biofilms.</title>
        <authorList>
            <person name="Goltsman D.S."/>
            <person name="Denef V.J."/>
            <person name="Singer S.W."/>
            <person name="VerBerkmoes N.C."/>
            <person name="Lefsrud M."/>
            <person name="Mueller R.S."/>
            <person name="Dick G.J."/>
            <person name="Sun C.L."/>
            <person name="Wheeler K.E."/>
            <person name="Zemla A."/>
            <person name="Baker B.J."/>
            <person name="Hauser L."/>
            <person name="Land M."/>
            <person name="Shah M.B."/>
            <person name="Thelen M.P."/>
            <person name="Hettich R.L."/>
            <person name="Banfield J.F."/>
        </authorList>
    </citation>
    <scope>NUCLEOTIDE SEQUENCE [LARGE SCALE GENOMIC DNA]</scope>
</reference>
<feature type="domain" description="NADH-quinone oxidoreductase subunit D" evidence="4">
    <location>
        <begin position="277"/>
        <end position="432"/>
    </location>
</feature>
<dbReference type="InterPro" id="IPR001268">
    <property type="entry name" value="NADH_UbQ_OxRdtase_30kDa_su"/>
</dbReference>
<organism evidence="5 6">
    <name type="scientific">Leptospirillum ferrodiazotrophum</name>
    <dbReference type="NCBI Taxonomy" id="412449"/>
    <lineage>
        <taxon>Bacteria</taxon>
        <taxon>Pseudomonadati</taxon>
        <taxon>Nitrospirota</taxon>
        <taxon>Nitrospiria</taxon>
        <taxon>Nitrospirales</taxon>
        <taxon>Nitrospiraceae</taxon>
        <taxon>Leptospirillum</taxon>
    </lineage>
</organism>
<dbReference type="SUPFAM" id="SSF143243">
    <property type="entry name" value="Nqo5-like"/>
    <property type="match status" value="1"/>
</dbReference>
<evidence type="ECO:0000313" key="5">
    <source>
        <dbReference type="EMBL" id="EES53322.1"/>
    </source>
</evidence>
<dbReference type="EMBL" id="GG693865">
    <property type="protein sequence ID" value="EES53322.1"/>
    <property type="molecule type" value="Genomic_DNA"/>
</dbReference>
<proteinExistence type="predicted"/>
<dbReference type="GO" id="GO:0008137">
    <property type="term" value="F:NADH dehydrogenase (ubiquinone) activity"/>
    <property type="evidence" value="ECO:0007669"/>
    <property type="project" value="InterPro"/>
</dbReference>
<evidence type="ECO:0000313" key="6">
    <source>
        <dbReference type="Proteomes" id="UP000009374"/>
    </source>
</evidence>
<accession>C6HVM5</accession>
<dbReference type="GO" id="GO:0051287">
    <property type="term" value="F:NAD binding"/>
    <property type="evidence" value="ECO:0007669"/>
    <property type="project" value="InterPro"/>
</dbReference>
<evidence type="ECO:0000256" key="2">
    <source>
        <dbReference type="ARBA" id="ARBA00023027"/>
    </source>
</evidence>
<dbReference type="SUPFAM" id="SSF56762">
    <property type="entry name" value="HydB/Nqo4-like"/>
    <property type="match status" value="1"/>
</dbReference>
<sequence length="512" mass="55530">MEGDSSPFFSPETGFDRLHGGIPHTFLVTESPDRYLAQARLLSSNGARLLTLWSESLPAIRAAILLREGLVLLSLSLPKDAVSFPSLSSIFPPAARFERTIHDLFGLIPDGLADLRPWIDHGLWSHPPLSHTPSPLTRLAQGMDYPFVRVRGDGVHEIPVGPVHAGIIEPGHFRFSVVGEKVLRLETRMGYTHKGIARLFRGRNLPEAARLASRISGDSAVATSLAFSKAVEEALDIEISEGVRFVRAILLERERIANHLADLGALGNDAGLAVALSLFHPLREAMHRINLSLFGHRLLFDSVVPGGVSTGLSGAMIETLLLENERLQAEVSLLERIYADHGGLQDRFQNTGILSPEVAGRLGIGGVAGRASGQGWDLRVDHREDPVHRFAPALALDHIGDVASRVRIRFFEIFESLRLTHALLTSFPGPDICATIPDPPAPREGAGIVEGFRGEVLGWVRILPGKILADAHIADGSPLLWHALEASVPGNLVADFPLINKSFNPSYSASDL</sequence>
<dbReference type="PANTHER" id="PTHR43485">
    <property type="entry name" value="HYDROGENASE-4 COMPONENT G"/>
    <property type="match status" value="1"/>
</dbReference>
<name>C6HVM5_9BACT</name>
<dbReference type="Pfam" id="PF00346">
    <property type="entry name" value="Complex1_49kDa"/>
    <property type="match status" value="1"/>
</dbReference>
<feature type="domain" description="NADH:ubiquinone oxidoreductase 30kDa subunit" evidence="3">
    <location>
        <begin position="71"/>
        <end position="130"/>
    </location>
</feature>
<keyword evidence="6" id="KW-1185">Reference proteome</keyword>
<dbReference type="Gene3D" id="3.30.460.80">
    <property type="entry name" value="NADH:ubiquinone oxidoreductase, 30kDa subunit"/>
    <property type="match status" value="1"/>
</dbReference>
<protein>
    <submittedName>
        <fullName evidence="5">Putative hydrogenase-3 subunit (HycE)</fullName>
    </submittedName>
</protein>
<evidence type="ECO:0000256" key="1">
    <source>
        <dbReference type="ARBA" id="ARBA00023002"/>
    </source>
</evidence>
<dbReference type="AlphaFoldDB" id="C6HVM5"/>
<dbReference type="Pfam" id="PF00329">
    <property type="entry name" value="Complex1_30kDa"/>
    <property type="match status" value="1"/>
</dbReference>
<dbReference type="Proteomes" id="UP000009374">
    <property type="component" value="Unassembled WGS sequence"/>
</dbReference>
<evidence type="ECO:0000259" key="3">
    <source>
        <dbReference type="Pfam" id="PF00329"/>
    </source>
</evidence>
<dbReference type="PANTHER" id="PTHR43485:SF1">
    <property type="entry name" value="FORMATE HYDROGENLYASE SUBUNIT 5-RELATED"/>
    <property type="match status" value="1"/>
</dbReference>
<dbReference type="InterPro" id="IPR037232">
    <property type="entry name" value="NADH_quin_OxRdtase_su_C/D-like"/>
</dbReference>